<dbReference type="AlphaFoldDB" id="A0A7M7LT41"/>
<reference evidence="3" key="1">
    <citation type="submission" date="2015-02" db="EMBL/GenBank/DDBJ databases">
        <title>Genome sequencing for Strongylocentrotus purpuratus.</title>
        <authorList>
            <person name="Murali S."/>
            <person name="Liu Y."/>
            <person name="Vee V."/>
            <person name="English A."/>
            <person name="Wang M."/>
            <person name="Skinner E."/>
            <person name="Han Y."/>
            <person name="Muzny D.M."/>
            <person name="Worley K.C."/>
            <person name="Gibbs R.A."/>
        </authorList>
    </citation>
    <scope>NUCLEOTIDE SEQUENCE</scope>
</reference>
<dbReference type="InterPro" id="IPR000488">
    <property type="entry name" value="Death_dom"/>
</dbReference>
<evidence type="ECO:0000313" key="3">
    <source>
        <dbReference type="Proteomes" id="UP000007110"/>
    </source>
</evidence>
<dbReference type="InParanoid" id="A0A7M7LT41"/>
<feature type="domain" description="Death" evidence="1">
    <location>
        <begin position="139"/>
        <end position="200"/>
    </location>
</feature>
<dbReference type="SUPFAM" id="SSF47986">
    <property type="entry name" value="DEATH domain"/>
    <property type="match status" value="2"/>
</dbReference>
<proteinExistence type="predicted"/>
<dbReference type="InterPro" id="IPR011029">
    <property type="entry name" value="DEATH-like_dom_sf"/>
</dbReference>
<dbReference type="Proteomes" id="UP000007110">
    <property type="component" value="Unassembled WGS sequence"/>
</dbReference>
<feature type="domain" description="Death" evidence="1">
    <location>
        <begin position="30"/>
        <end position="99"/>
    </location>
</feature>
<dbReference type="Pfam" id="PF00531">
    <property type="entry name" value="Death"/>
    <property type="match status" value="1"/>
</dbReference>
<reference evidence="2" key="2">
    <citation type="submission" date="2021-01" db="UniProtKB">
        <authorList>
            <consortium name="EnsemblMetazoa"/>
        </authorList>
    </citation>
    <scope>IDENTIFICATION</scope>
</reference>
<keyword evidence="3" id="KW-1185">Reference proteome</keyword>
<dbReference type="PROSITE" id="PS50017">
    <property type="entry name" value="DEATH_DOMAIN"/>
    <property type="match status" value="2"/>
</dbReference>
<dbReference type="KEGG" id="spu:100889324"/>
<evidence type="ECO:0000313" key="2">
    <source>
        <dbReference type="EnsemblMetazoa" id="XP_011670051"/>
    </source>
</evidence>
<dbReference type="EnsemblMetazoa" id="XM_011671749">
    <property type="protein sequence ID" value="XP_011670051"/>
    <property type="gene ID" value="LOC100889324"/>
</dbReference>
<dbReference type="RefSeq" id="XP_011670051.2">
    <property type="nucleotide sequence ID" value="XM_011671749.2"/>
</dbReference>
<dbReference type="CDD" id="cd01670">
    <property type="entry name" value="Death"/>
    <property type="match status" value="1"/>
</dbReference>
<dbReference type="PANTHER" id="PTHR24132:SF24">
    <property type="entry name" value="ANKYRIN REPEAT AND SOCS BOX PROTEIN 6"/>
    <property type="match status" value="1"/>
</dbReference>
<accession>A0A7M7LT41</accession>
<evidence type="ECO:0000259" key="1">
    <source>
        <dbReference type="PROSITE" id="PS50017"/>
    </source>
</evidence>
<name>A0A7M7LT41_STRPU</name>
<sequence length="200" mass="22528">MSANAEPHDFSDILKQVARRISEVEDIDNLGKALGFIPAEIARYKQTNTRTYDINYSGTESMLCQWHEGQGKAEQQEALIHALRTANLHPIVDELFPTSNPGAKSESQPGCEANKNEMVTDVHIRNLSELLLSSHYYSLSASLDIKYSIAEGIEKKEMRSYPEMYIKLLHRWNAGSNRTLSQLDQALKESGARGLISKYK</sequence>
<dbReference type="Gene3D" id="1.10.533.10">
    <property type="entry name" value="Death Domain, Fas"/>
    <property type="match status" value="2"/>
</dbReference>
<organism evidence="2 3">
    <name type="scientific">Strongylocentrotus purpuratus</name>
    <name type="common">Purple sea urchin</name>
    <dbReference type="NCBI Taxonomy" id="7668"/>
    <lineage>
        <taxon>Eukaryota</taxon>
        <taxon>Metazoa</taxon>
        <taxon>Echinodermata</taxon>
        <taxon>Eleutherozoa</taxon>
        <taxon>Echinozoa</taxon>
        <taxon>Echinoidea</taxon>
        <taxon>Euechinoidea</taxon>
        <taxon>Echinacea</taxon>
        <taxon>Camarodonta</taxon>
        <taxon>Echinidea</taxon>
        <taxon>Strongylocentrotidae</taxon>
        <taxon>Strongylocentrotus</taxon>
    </lineage>
</organism>
<dbReference type="PANTHER" id="PTHR24132">
    <property type="entry name" value="ANKYRIN REPEAT AND SOCS BOX PROTEIN 6"/>
    <property type="match status" value="1"/>
</dbReference>
<dbReference type="GO" id="GO:0007165">
    <property type="term" value="P:signal transduction"/>
    <property type="evidence" value="ECO:0007669"/>
    <property type="project" value="InterPro"/>
</dbReference>
<protein>
    <recommendedName>
        <fullName evidence="1">Death domain-containing protein</fullName>
    </recommendedName>
</protein>
<dbReference type="GeneID" id="100889324"/>